<sequence>MIQIVLMIGLARIIHGGDISQESHYTPISEYDSSNGVNSFLEPTTDASLEDSATTPINYGDAEVSRVTRIRNGVFVLDKNYPWIVNIHFSPYHMPGYCGGSIIAPKFVLTATHCLYKGSQPLADADHINVVSSYGQKGFAYYFAKVIPFTSTLDPVHFVPYYDITVIVLREPIQNARTISLPPRGFEVPPGTLIQAFGWGENEYAKMSRTLRTALVKTIPCYNNWYNRMMPYICIDSSISSTCPGDSGGPVVYKGYLVGIVSRGARPCGTGPVTFTKVSQYIDWIQSVMSKNF</sequence>
<dbReference type="Proteomes" id="UP001239111">
    <property type="component" value="Chromosome 3"/>
</dbReference>
<name>A0ACC2NRU2_9HYME</name>
<evidence type="ECO:0000313" key="2">
    <source>
        <dbReference type="Proteomes" id="UP001239111"/>
    </source>
</evidence>
<reference evidence="1" key="1">
    <citation type="submission" date="2023-04" db="EMBL/GenBank/DDBJ databases">
        <title>A chromosome-level genome assembly of the parasitoid wasp Eretmocerus hayati.</title>
        <authorList>
            <person name="Zhong Y."/>
            <person name="Liu S."/>
            <person name="Liu Y."/>
        </authorList>
    </citation>
    <scope>NUCLEOTIDE SEQUENCE</scope>
    <source>
        <strain evidence="1">ZJU_SS_LIU_2023</strain>
    </source>
</reference>
<protein>
    <submittedName>
        <fullName evidence="1">Uncharacterized protein</fullName>
    </submittedName>
</protein>
<dbReference type="EMBL" id="CM056743">
    <property type="protein sequence ID" value="KAJ8673925.1"/>
    <property type="molecule type" value="Genomic_DNA"/>
</dbReference>
<keyword evidence="2" id="KW-1185">Reference proteome</keyword>
<comment type="caution">
    <text evidence="1">The sequence shown here is derived from an EMBL/GenBank/DDBJ whole genome shotgun (WGS) entry which is preliminary data.</text>
</comment>
<organism evidence="1 2">
    <name type="scientific">Eretmocerus hayati</name>
    <dbReference type="NCBI Taxonomy" id="131215"/>
    <lineage>
        <taxon>Eukaryota</taxon>
        <taxon>Metazoa</taxon>
        <taxon>Ecdysozoa</taxon>
        <taxon>Arthropoda</taxon>
        <taxon>Hexapoda</taxon>
        <taxon>Insecta</taxon>
        <taxon>Pterygota</taxon>
        <taxon>Neoptera</taxon>
        <taxon>Endopterygota</taxon>
        <taxon>Hymenoptera</taxon>
        <taxon>Apocrita</taxon>
        <taxon>Proctotrupomorpha</taxon>
        <taxon>Chalcidoidea</taxon>
        <taxon>Aphelinidae</taxon>
        <taxon>Aphelininae</taxon>
        <taxon>Eretmocerus</taxon>
    </lineage>
</organism>
<evidence type="ECO:0000313" key="1">
    <source>
        <dbReference type="EMBL" id="KAJ8673925.1"/>
    </source>
</evidence>
<accession>A0ACC2NRU2</accession>
<proteinExistence type="predicted"/>
<gene>
    <name evidence="1" type="ORF">QAD02_005187</name>
</gene>